<gene>
    <name evidence="2" type="ORF">BCR35DRAFT_321556</name>
</gene>
<dbReference type="EMBL" id="MCGR01000029">
    <property type="protein sequence ID" value="ORY78464.1"/>
    <property type="molecule type" value="Genomic_DNA"/>
</dbReference>
<evidence type="ECO:0000313" key="3">
    <source>
        <dbReference type="Proteomes" id="UP000193467"/>
    </source>
</evidence>
<sequence length="257" mass="27652">MKLLVTGATGTAGSEVVRQALLHPLISQVTVLVRRPLPSHVVANPDETPKLKTIIHSDFNSYPPSLLEQVKDHEAVIWAQGISSIGFKESDYEVITKDYPLAAAKALAAARKPSDPKLVFCYLSGHGADQEKPVSAMFGRVKGAPKKLGVQELALLPPTLPLAPYTFRPAGIAPLHPIPDATWANRNLKFLFPLFRCVAPSYVINTDTLARGMIEAALKGSSGTIEGWEGKGKVGNAGVFDNEEIKQLAKGSVLEKQ</sequence>
<keyword evidence="3" id="KW-1185">Reference proteome</keyword>
<protein>
    <submittedName>
        <fullName evidence="2">Nucleoside-diphosphate-sugar epimerase</fullName>
    </submittedName>
</protein>
<dbReference type="InterPro" id="IPR036291">
    <property type="entry name" value="NAD(P)-bd_dom_sf"/>
</dbReference>
<dbReference type="SUPFAM" id="SSF51735">
    <property type="entry name" value="NAD(P)-binding Rossmann-fold domains"/>
    <property type="match status" value="1"/>
</dbReference>
<organism evidence="2 3">
    <name type="scientific">Leucosporidium creatinivorum</name>
    <dbReference type="NCBI Taxonomy" id="106004"/>
    <lineage>
        <taxon>Eukaryota</taxon>
        <taxon>Fungi</taxon>
        <taxon>Dikarya</taxon>
        <taxon>Basidiomycota</taxon>
        <taxon>Pucciniomycotina</taxon>
        <taxon>Microbotryomycetes</taxon>
        <taxon>Leucosporidiales</taxon>
        <taxon>Leucosporidium</taxon>
    </lineage>
</organism>
<comment type="caution">
    <text evidence="2">The sequence shown here is derived from an EMBL/GenBank/DDBJ whole genome shotgun (WGS) entry which is preliminary data.</text>
</comment>
<proteinExistence type="predicted"/>
<dbReference type="PANTHER" id="PTHR14097">
    <property type="entry name" value="OXIDOREDUCTASE HTATIP2"/>
    <property type="match status" value="1"/>
</dbReference>
<dbReference type="STRING" id="106004.A0A1Y2F4R1"/>
<name>A0A1Y2F4R1_9BASI</name>
<evidence type="ECO:0000313" key="2">
    <source>
        <dbReference type="EMBL" id="ORY78464.1"/>
    </source>
</evidence>
<feature type="domain" description="NAD(P)-binding" evidence="1">
    <location>
        <begin position="7"/>
        <end position="133"/>
    </location>
</feature>
<reference evidence="2 3" key="1">
    <citation type="submission" date="2016-07" db="EMBL/GenBank/DDBJ databases">
        <title>Pervasive Adenine N6-methylation of Active Genes in Fungi.</title>
        <authorList>
            <consortium name="DOE Joint Genome Institute"/>
            <person name="Mondo S.J."/>
            <person name="Dannebaum R.O."/>
            <person name="Kuo R.C."/>
            <person name="Labutti K."/>
            <person name="Haridas S."/>
            <person name="Kuo A."/>
            <person name="Salamov A."/>
            <person name="Ahrendt S.R."/>
            <person name="Lipzen A."/>
            <person name="Sullivan W."/>
            <person name="Andreopoulos W.B."/>
            <person name="Clum A."/>
            <person name="Lindquist E."/>
            <person name="Daum C."/>
            <person name="Ramamoorthy G.K."/>
            <person name="Gryganskyi A."/>
            <person name="Culley D."/>
            <person name="Magnuson J.K."/>
            <person name="James T.Y."/>
            <person name="O'Malley M.A."/>
            <person name="Stajich J.E."/>
            <person name="Spatafora J.W."/>
            <person name="Visel A."/>
            <person name="Grigoriev I.V."/>
        </authorList>
    </citation>
    <scope>NUCLEOTIDE SEQUENCE [LARGE SCALE GENOMIC DNA]</scope>
    <source>
        <strain evidence="2 3">62-1032</strain>
    </source>
</reference>
<dbReference type="OrthoDB" id="9975943at2759"/>
<dbReference type="PANTHER" id="PTHR14097:SF8">
    <property type="entry name" value="NAD(P)-BINDING DOMAIN-CONTAINING PROTEIN"/>
    <property type="match status" value="1"/>
</dbReference>
<dbReference type="Gene3D" id="3.40.50.720">
    <property type="entry name" value="NAD(P)-binding Rossmann-like Domain"/>
    <property type="match status" value="1"/>
</dbReference>
<accession>A0A1Y2F4R1</accession>
<dbReference type="Pfam" id="PF13460">
    <property type="entry name" value="NAD_binding_10"/>
    <property type="match status" value="1"/>
</dbReference>
<dbReference type="InParanoid" id="A0A1Y2F4R1"/>
<dbReference type="Proteomes" id="UP000193467">
    <property type="component" value="Unassembled WGS sequence"/>
</dbReference>
<dbReference type="InterPro" id="IPR016040">
    <property type="entry name" value="NAD(P)-bd_dom"/>
</dbReference>
<dbReference type="AlphaFoldDB" id="A0A1Y2F4R1"/>
<evidence type="ECO:0000259" key="1">
    <source>
        <dbReference type="Pfam" id="PF13460"/>
    </source>
</evidence>